<comment type="caution">
    <text evidence="3">The sequence shown here is derived from an EMBL/GenBank/DDBJ whole genome shotgun (WGS) entry which is preliminary data.</text>
</comment>
<dbReference type="InterPro" id="IPR007284">
    <property type="entry name" value="Ground-like_dom"/>
</dbReference>
<dbReference type="Pfam" id="PF04155">
    <property type="entry name" value="Ground-like"/>
    <property type="match status" value="1"/>
</dbReference>
<feature type="domain" description="Ground-like" evidence="2">
    <location>
        <begin position="106"/>
        <end position="174"/>
    </location>
</feature>
<evidence type="ECO:0000256" key="1">
    <source>
        <dbReference type="SAM" id="SignalP"/>
    </source>
</evidence>
<accession>A0A8J2QAD3</accession>
<organism evidence="3 4">
    <name type="scientific">Cercopithifilaria johnstoni</name>
    <dbReference type="NCBI Taxonomy" id="2874296"/>
    <lineage>
        <taxon>Eukaryota</taxon>
        <taxon>Metazoa</taxon>
        <taxon>Ecdysozoa</taxon>
        <taxon>Nematoda</taxon>
        <taxon>Chromadorea</taxon>
        <taxon>Rhabditida</taxon>
        <taxon>Spirurina</taxon>
        <taxon>Spiruromorpha</taxon>
        <taxon>Filarioidea</taxon>
        <taxon>Onchocercidae</taxon>
        <taxon>Cercopithifilaria</taxon>
    </lineage>
</organism>
<dbReference type="OrthoDB" id="5867918at2759"/>
<keyword evidence="1" id="KW-0732">Signal</keyword>
<dbReference type="AlphaFoldDB" id="A0A8J2QAD3"/>
<evidence type="ECO:0000313" key="4">
    <source>
        <dbReference type="Proteomes" id="UP000746747"/>
    </source>
</evidence>
<evidence type="ECO:0000313" key="3">
    <source>
        <dbReference type="EMBL" id="CAG9535956.1"/>
    </source>
</evidence>
<sequence length="177" mass="19476">MFNYMTVLLTFQFSLFGLLKASCNCPQCPPCTVQICPPVVVCQPIVCPAPPVCPVLLPRSCPVCVKPIVKSVLISVVNKCCKTCDDYCTMRLKRNISNDTMVTVNSVCNNKMLGEIIAKKMTLNPATSQKLIMKSVTKLLGQYNVFCSTGNLTYVAYTNDFCQVDKSGVVCYAFKTL</sequence>
<keyword evidence="4" id="KW-1185">Reference proteome</keyword>
<proteinExistence type="predicted"/>
<protein>
    <recommendedName>
        <fullName evidence="2">Ground-like domain-containing protein</fullName>
    </recommendedName>
</protein>
<dbReference type="EMBL" id="CAKAEH010001414">
    <property type="protein sequence ID" value="CAG9535956.1"/>
    <property type="molecule type" value="Genomic_DNA"/>
</dbReference>
<feature type="chain" id="PRO_5035208494" description="Ground-like domain-containing protein" evidence="1">
    <location>
        <begin position="22"/>
        <end position="177"/>
    </location>
</feature>
<name>A0A8J2QAD3_9BILA</name>
<dbReference type="Proteomes" id="UP000746747">
    <property type="component" value="Unassembled WGS sequence"/>
</dbReference>
<reference evidence="3" key="1">
    <citation type="submission" date="2021-09" db="EMBL/GenBank/DDBJ databases">
        <authorList>
            <consortium name="Pathogen Informatics"/>
        </authorList>
    </citation>
    <scope>NUCLEOTIDE SEQUENCE</scope>
</reference>
<evidence type="ECO:0000259" key="2">
    <source>
        <dbReference type="Pfam" id="PF04155"/>
    </source>
</evidence>
<feature type="signal peptide" evidence="1">
    <location>
        <begin position="1"/>
        <end position="21"/>
    </location>
</feature>
<gene>
    <name evidence="3" type="ORF">CJOHNSTONI_LOCUS5922</name>
</gene>